<dbReference type="RefSeq" id="WP_101251893.1">
    <property type="nucleotide sequence ID" value="NZ_PIUM01000022.1"/>
</dbReference>
<keyword evidence="3" id="KW-1185">Reference proteome</keyword>
<reference evidence="3" key="1">
    <citation type="submission" date="2017-12" db="EMBL/GenBank/DDBJ databases">
        <title>Draft genome sequence of Telmatospirillum siberiense 26-4b1T, an acidotolerant peatland alphaproteobacterium potentially involved in sulfur cycling.</title>
        <authorList>
            <person name="Hausmann B."/>
            <person name="Pjevac P."/>
            <person name="Schreck K."/>
            <person name="Herbold C.W."/>
            <person name="Daims H."/>
            <person name="Wagner M."/>
            <person name="Pester M."/>
            <person name="Loy A."/>
        </authorList>
    </citation>
    <scope>NUCLEOTIDE SEQUENCE [LARGE SCALE GENOMIC DNA]</scope>
    <source>
        <strain evidence="3">26-4b1</strain>
    </source>
</reference>
<keyword evidence="1" id="KW-0812">Transmembrane</keyword>
<feature type="transmembrane region" description="Helical" evidence="1">
    <location>
        <begin position="71"/>
        <end position="88"/>
    </location>
</feature>
<evidence type="ECO:0000313" key="3">
    <source>
        <dbReference type="Proteomes" id="UP000233293"/>
    </source>
</evidence>
<keyword evidence="1" id="KW-1133">Transmembrane helix</keyword>
<comment type="caution">
    <text evidence="2">The sequence shown here is derived from an EMBL/GenBank/DDBJ whole genome shotgun (WGS) entry which is preliminary data.</text>
</comment>
<dbReference type="EMBL" id="PIUM01000022">
    <property type="protein sequence ID" value="PKU23195.1"/>
    <property type="molecule type" value="Genomic_DNA"/>
</dbReference>
<keyword evidence="1" id="KW-0472">Membrane</keyword>
<dbReference type="Pfam" id="PF10734">
    <property type="entry name" value="DUF2523"/>
    <property type="match status" value="1"/>
</dbReference>
<evidence type="ECO:0000313" key="2">
    <source>
        <dbReference type="EMBL" id="PKU23195.1"/>
    </source>
</evidence>
<dbReference type="InterPro" id="IPR019670">
    <property type="entry name" value="DUF2523"/>
</dbReference>
<protein>
    <submittedName>
        <fullName evidence="2">DUF2523 domain-containing protein</fullName>
    </submittedName>
</protein>
<dbReference type="OrthoDB" id="8481647at2"/>
<dbReference type="AlphaFoldDB" id="A0A2N3PS24"/>
<proteinExistence type="predicted"/>
<organism evidence="2 3">
    <name type="scientific">Telmatospirillum siberiense</name>
    <dbReference type="NCBI Taxonomy" id="382514"/>
    <lineage>
        <taxon>Bacteria</taxon>
        <taxon>Pseudomonadati</taxon>
        <taxon>Pseudomonadota</taxon>
        <taxon>Alphaproteobacteria</taxon>
        <taxon>Rhodospirillales</taxon>
        <taxon>Rhodospirillaceae</taxon>
        <taxon>Telmatospirillum</taxon>
    </lineage>
</organism>
<accession>A0A2N3PS24</accession>
<sequence>MFGIVLSALNSVLAWLVRSVLVKFAVYFALYFVVSDILAILTPLLPTASSLGGAFAGIGSGVWYFLDVFQFSVGLPAVLSAAGLRFIIRRLPVVG</sequence>
<feature type="transmembrane region" description="Helical" evidence="1">
    <location>
        <begin position="48"/>
        <end position="65"/>
    </location>
</feature>
<gene>
    <name evidence="2" type="ORF">CWS72_17325</name>
</gene>
<name>A0A2N3PS24_9PROT</name>
<dbReference type="Proteomes" id="UP000233293">
    <property type="component" value="Unassembled WGS sequence"/>
</dbReference>
<evidence type="ECO:0000256" key="1">
    <source>
        <dbReference type="SAM" id="Phobius"/>
    </source>
</evidence>